<dbReference type="Gene3D" id="3.40.190.290">
    <property type="match status" value="1"/>
</dbReference>
<dbReference type="GO" id="GO:0003677">
    <property type="term" value="F:DNA binding"/>
    <property type="evidence" value="ECO:0007669"/>
    <property type="project" value="UniProtKB-KW"/>
</dbReference>
<dbReference type="SUPFAM" id="SSF46785">
    <property type="entry name" value="Winged helix' DNA-binding domain"/>
    <property type="match status" value="1"/>
</dbReference>
<dbReference type="PROSITE" id="PS50931">
    <property type="entry name" value="HTH_LYSR"/>
    <property type="match status" value="1"/>
</dbReference>
<proteinExistence type="inferred from homology"/>
<dbReference type="InterPro" id="IPR005119">
    <property type="entry name" value="LysR_subst-bd"/>
</dbReference>
<dbReference type="PANTHER" id="PTHR30126">
    <property type="entry name" value="HTH-TYPE TRANSCRIPTIONAL REGULATOR"/>
    <property type="match status" value="1"/>
</dbReference>
<comment type="similarity">
    <text evidence="1">Belongs to the LysR transcriptional regulatory family.</text>
</comment>
<evidence type="ECO:0000256" key="3">
    <source>
        <dbReference type="ARBA" id="ARBA00023125"/>
    </source>
</evidence>
<keyword evidence="7" id="KW-1185">Reference proteome</keyword>
<dbReference type="Proteomes" id="UP001259347">
    <property type="component" value="Unassembled WGS sequence"/>
</dbReference>
<dbReference type="PRINTS" id="PR00039">
    <property type="entry name" value="HTHLYSR"/>
</dbReference>
<gene>
    <name evidence="6" type="ORF">J2Y69_002507</name>
</gene>
<evidence type="ECO:0000259" key="5">
    <source>
        <dbReference type="PROSITE" id="PS50931"/>
    </source>
</evidence>
<evidence type="ECO:0000256" key="4">
    <source>
        <dbReference type="ARBA" id="ARBA00023163"/>
    </source>
</evidence>
<sequence>MRDLDLLRTFLAVHRAGSLTAAAAELDLSQPAVSDRMARLEAELGEPLLVRSPRGVSLTPAGERLAARVAEPIDRLRDAWAPTAEVTGTVRIGGASDVVASRIVPALAPLAAGGIRLDFSLGLAPALLDDLAAGALDLVVSSIRPTVPALRSQGLIDEEFVLVGAPSLARTVDEARIRANPAEALAPLPLVVYDEELSIIRRYWRSQFGHRPANPVALVVPDLRAILAAVVAGAGIAAIPRYLAEPAILSGSVELLHRPEEPPINTLHLVIRAGTAITPATSAVIARLRDAARSWSVF</sequence>
<organism evidence="6 7">
    <name type="scientific">Microbacterium resistens</name>
    <dbReference type="NCBI Taxonomy" id="156977"/>
    <lineage>
        <taxon>Bacteria</taxon>
        <taxon>Bacillati</taxon>
        <taxon>Actinomycetota</taxon>
        <taxon>Actinomycetes</taxon>
        <taxon>Micrococcales</taxon>
        <taxon>Microbacteriaceae</taxon>
        <taxon>Microbacterium</taxon>
    </lineage>
</organism>
<protein>
    <submittedName>
        <fullName evidence="6">DNA-binding transcriptional LysR family regulator</fullName>
    </submittedName>
</protein>
<keyword evidence="4" id="KW-0804">Transcription</keyword>
<dbReference type="InterPro" id="IPR000847">
    <property type="entry name" value="LysR_HTH_N"/>
</dbReference>
<evidence type="ECO:0000313" key="7">
    <source>
        <dbReference type="Proteomes" id="UP001259347"/>
    </source>
</evidence>
<keyword evidence="3 6" id="KW-0238">DNA-binding</keyword>
<accession>A0ABU1SE75</accession>
<dbReference type="Gene3D" id="1.10.10.10">
    <property type="entry name" value="Winged helix-like DNA-binding domain superfamily/Winged helix DNA-binding domain"/>
    <property type="match status" value="1"/>
</dbReference>
<dbReference type="SUPFAM" id="SSF53850">
    <property type="entry name" value="Periplasmic binding protein-like II"/>
    <property type="match status" value="1"/>
</dbReference>
<keyword evidence="2" id="KW-0805">Transcription regulation</keyword>
<feature type="domain" description="HTH lysR-type" evidence="5">
    <location>
        <begin position="1"/>
        <end position="59"/>
    </location>
</feature>
<comment type="caution">
    <text evidence="6">The sequence shown here is derived from an EMBL/GenBank/DDBJ whole genome shotgun (WGS) entry which is preliminary data.</text>
</comment>
<dbReference type="Pfam" id="PF03466">
    <property type="entry name" value="LysR_substrate"/>
    <property type="match status" value="1"/>
</dbReference>
<reference evidence="6 7" key="1">
    <citation type="submission" date="2023-07" db="EMBL/GenBank/DDBJ databases">
        <title>Sorghum-associated microbial communities from plants grown in Nebraska, USA.</title>
        <authorList>
            <person name="Schachtman D."/>
        </authorList>
    </citation>
    <scope>NUCLEOTIDE SEQUENCE [LARGE SCALE GENOMIC DNA]</scope>
    <source>
        <strain evidence="6 7">2980</strain>
    </source>
</reference>
<dbReference type="EMBL" id="JAVDUM010000011">
    <property type="protein sequence ID" value="MDR6867899.1"/>
    <property type="molecule type" value="Genomic_DNA"/>
</dbReference>
<dbReference type="InterPro" id="IPR036390">
    <property type="entry name" value="WH_DNA-bd_sf"/>
</dbReference>
<dbReference type="InterPro" id="IPR036388">
    <property type="entry name" value="WH-like_DNA-bd_sf"/>
</dbReference>
<name>A0ABU1SE75_9MICO</name>
<evidence type="ECO:0000256" key="2">
    <source>
        <dbReference type="ARBA" id="ARBA00023015"/>
    </source>
</evidence>
<dbReference type="PANTHER" id="PTHR30126:SF39">
    <property type="entry name" value="HTH-TYPE TRANSCRIPTIONAL REGULATOR CYSL"/>
    <property type="match status" value="1"/>
</dbReference>
<dbReference type="Pfam" id="PF00126">
    <property type="entry name" value="HTH_1"/>
    <property type="match status" value="1"/>
</dbReference>
<dbReference type="RefSeq" id="WP_310021183.1">
    <property type="nucleotide sequence ID" value="NZ_JAVDUM010000011.1"/>
</dbReference>
<evidence type="ECO:0000256" key="1">
    <source>
        <dbReference type="ARBA" id="ARBA00009437"/>
    </source>
</evidence>
<evidence type="ECO:0000313" key="6">
    <source>
        <dbReference type="EMBL" id="MDR6867899.1"/>
    </source>
</evidence>
<dbReference type="CDD" id="cd05466">
    <property type="entry name" value="PBP2_LTTR_substrate"/>
    <property type="match status" value="1"/>
</dbReference>